<dbReference type="PANTHER" id="PTHR24305:SF166">
    <property type="entry name" value="CYTOCHROME P450 12A4, MITOCHONDRIAL-RELATED"/>
    <property type="match status" value="1"/>
</dbReference>
<dbReference type="PANTHER" id="PTHR24305">
    <property type="entry name" value="CYTOCHROME P450"/>
    <property type="match status" value="1"/>
</dbReference>
<evidence type="ECO:0000256" key="3">
    <source>
        <dbReference type="ARBA" id="ARBA00004721"/>
    </source>
</evidence>
<accession>A0A8H5C7S5</accession>
<dbReference type="PRINTS" id="PR00385">
    <property type="entry name" value="P450"/>
</dbReference>
<evidence type="ECO:0000313" key="15">
    <source>
        <dbReference type="EMBL" id="KAF5336840.1"/>
    </source>
</evidence>
<evidence type="ECO:0000256" key="11">
    <source>
        <dbReference type="ARBA" id="ARBA00023033"/>
    </source>
</evidence>
<evidence type="ECO:0000313" key="16">
    <source>
        <dbReference type="Proteomes" id="UP000541558"/>
    </source>
</evidence>
<dbReference type="Proteomes" id="UP000541558">
    <property type="component" value="Unassembled WGS sequence"/>
</dbReference>
<evidence type="ECO:0000256" key="12">
    <source>
        <dbReference type="ARBA" id="ARBA00023136"/>
    </source>
</evidence>
<comment type="caution">
    <text evidence="15">The sequence shown here is derived from an EMBL/GenBank/DDBJ whole genome shotgun (WGS) entry which is preliminary data.</text>
</comment>
<evidence type="ECO:0000256" key="14">
    <source>
        <dbReference type="RuleBase" id="RU000461"/>
    </source>
</evidence>
<name>A0A8H5C7S5_9AGAR</name>
<dbReference type="PROSITE" id="PS00086">
    <property type="entry name" value="CYTOCHROME_P450"/>
    <property type="match status" value="1"/>
</dbReference>
<dbReference type="OrthoDB" id="1470350at2759"/>
<comment type="cofactor">
    <cofactor evidence="1 13">
        <name>heme</name>
        <dbReference type="ChEBI" id="CHEBI:30413"/>
    </cofactor>
</comment>
<comment type="pathway">
    <text evidence="3">Secondary metabolite biosynthesis; terpenoid biosynthesis.</text>
</comment>
<evidence type="ECO:0000256" key="7">
    <source>
        <dbReference type="ARBA" id="ARBA00022723"/>
    </source>
</evidence>
<proteinExistence type="inferred from homology"/>
<dbReference type="GO" id="GO:0005506">
    <property type="term" value="F:iron ion binding"/>
    <property type="evidence" value="ECO:0007669"/>
    <property type="project" value="InterPro"/>
</dbReference>
<dbReference type="GO" id="GO:0020037">
    <property type="term" value="F:heme binding"/>
    <property type="evidence" value="ECO:0007669"/>
    <property type="project" value="InterPro"/>
</dbReference>
<keyword evidence="10 13" id="KW-0408">Iron</keyword>
<evidence type="ECO:0000256" key="8">
    <source>
        <dbReference type="ARBA" id="ARBA00022989"/>
    </source>
</evidence>
<comment type="similarity">
    <text evidence="4 14">Belongs to the cytochrome P450 family.</text>
</comment>
<evidence type="ECO:0008006" key="17">
    <source>
        <dbReference type="Google" id="ProtNLM"/>
    </source>
</evidence>
<dbReference type="GO" id="GO:0016020">
    <property type="term" value="C:membrane"/>
    <property type="evidence" value="ECO:0007669"/>
    <property type="project" value="UniProtKB-SubCell"/>
</dbReference>
<evidence type="ECO:0000256" key="13">
    <source>
        <dbReference type="PIRSR" id="PIRSR602401-1"/>
    </source>
</evidence>
<dbReference type="SUPFAM" id="SSF48264">
    <property type="entry name" value="Cytochrome P450"/>
    <property type="match status" value="1"/>
</dbReference>
<evidence type="ECO:0000256" key="9">
    <source>
        <dbReference type="ARBA" id="ARBA00023002"/>
    </source>
</evidence>
<evidence type="ECO:0000256" key="2">
    <source>
        <dbReference type="ARBA" id="ARBA00004370"/>
    </source>
</evidence>
<dbReference type="InterPro" id="IPR001128">
    <property type="entry name" value="Cyt_P450"/>
</dbReference>
<dbReference type="GO" id="GO:0016705">
    <property type="term" value="F:oxidoreductase activity, acting on paired donors, with incorporation or reduction of molecular oxygen"/>
    <property type="evidence" value="ECO:0007669"/>
    <property type="project" value="InterPro"/>
</dbReference>
<dbReference type="PRINTS" id="PR00463">
    <property type="entry name" value="EP450I"/>
</dbReference>
<evidence type="ECO:0000256" key="1">
    <source>
        <dbReference type="ARBA" id="ARBA00001971"/>
    </source>
</evidence>
<keyword evidence="9 14" id="KW-0560">Oxidoreductase</keyword>
<keyword evidence="16" id="KW-1185">Reference proteome</keyword>
<dbReference type="InterPro" id="IPR002401">
    <property type="entry name" value="Cyt_P450_E_grp-I"/>
</dbReference>
<dbReference type="Gene3D" id="1.10.630.10">
    <property type="entry name" value="Cytochrome P450"/>
    <property type="match status" value="1"/>
</dbReference>
<sequence>MGLISILSVFLKACGLAVLLLLLRALAWLANMLVIAPVFDTMKRLPGKTGAFFQSYLDDVLDPQQSADTHNRWRKLYGNTFRFQGFGRHDNRLMTFDFRAISHILTSPVYEKPWQTRSILASLVGRGIFSMEGTEHKAQRKILGPAFSAQNTKELTPIFQAKAEELCDQWDSVVSQTDSSGDLAAQQSPVIDVSNSLGKAVFDAQGLAGFDYAFDSLQDDSKPDYQAYRELFRVVDQGVAPRDIIDLYAPILRKIWPSEKTAKLNKATSSIRHLGRKIIERKRAQVINGESDGKDILGVLVRSSLSSEPSARLSDRDLLDQCTTFLFAGTDTVSIGLTWALRQLSLHPGTQTRLFEELRASRELKTLDGYDSEGSDDSGFVEDPAVRSAHTPSSQWAKSLDSLPFLDIVVRETLRICPPVHSTIRVATKDDEIVLSEPICVDGRPASSVSIRKGTYIHIPIEGINYAEEIWGADAHEFSPDRWTKLPETATSLPGIGNLMTFGYGPHSCLGHRFAVAEMKVFLAAMVLRFEFKPVEGASIKKWNSFVTRPYVEEIGRSKPQLPLHVSRRL</sequence>
<feature type="binding site" description="axial binding residue" evidence="13">
    <location>
        <position position="509"/>
    </location>
    <ligand>
        <name>heme</name>
        <dbReference type="ChEBI" id="CHEBI:30413"/>
    </ligand>
    <ligandPart>
        <name>Fe</name>
        <dbReference type="ChEBI" id="CHEBI:18248"/>
    </ligandPart>
</feature>
<dbReference type="InterPro" id="IPR050121">
    <property type="entry name" value="Cytochrome_P450_monoxygenase"/>
</dbReference>
<protein>
    <recommendedName>
        <fullName evidence="17">Cytochrome P450</fullName>
    </recommendedName>
</protein>
<dbReference type="InterPro" id="IPR036396">
    <property type="entry name" value="Cyt_P450_sf"/>
</dbReference>
<keyword evidence="5 13" id="KW-0349">Heme</keyword>
<organism evidence="15 16">
    <name type="scientific">Ephemerocybe angulata</name>
    <dbReference type="NCBI Taxonomy" id="980116"/>
    <lineage>
        <taxon>Eukaryota</taxon>
        <taxon>Fungi</taxon>
        <taxon>Dikarya</taxon>
        <taxon>Basidiomycota</taxon>
        <taxon>Agaricomycotina</taxon>
        <taxon>Agaricomycetes</taxon>
        <taxon>Agaricomycetidae</taxon>
        <taxon>Agaricales</taxon>
        <taxon>Agaricineae</taxon>
        <taxon>Psathyrellaceae</taxon>
        <taxon>Ephemerocybe</taxon>
    </lineage>
</organism>
<evidence type="ECO:0000256" key="10">
    <source>
        <dbReference type="ARBA" id="ARBA00023004"/>
    </source>
</evidence>
<evidence type="ECO:0000256" key="4">
    <source>
        <dbReference type="ARBA" id="ARBA00010617"/>
    </source>
</evidence>
<gene>
    <name evidence="15" type="ORF">D9611_003405</name>
</gene>
<comment type="subcellular location">
    <subcellularLocation>
        <location evidence="2">Membrane</location>
    </subcellularLocation>
</comment>
<evidence type="ECO:0000256" key="6">
    <source>
        <dbReference type="ARBA" id="ARBA00022692"/>
    </source>
</evidence>
<dbReference type="EMBL" id="JAACJK010000057">
    <property type="protein sequence ID" value="KAF5336840.1"/>
    <property type="molecule type" value="Genomic_DNA"/>
</dbReference>
<dbReference type="AlphaFoldDB" id="A0A8H5C7S5"/>
<keyword evidence="11 14" id="KW-0503">Monooxygenase</keyword>
<evidence type="ECO:0000256" key="5">
    <source>
        <dbReference type="ARBA" id="ARBA00022617"/>
    </source>
</evidence>
<dbReference type="InterPro" id="IPR017972">
    <property type="entry name" value="Cyt_P450_CS"/>
</dbReference>
<keyword evidence="12" id="KW-0472">Membrane</keyword>
<reference evidence="15 16" key="1">
    <citation type="journal article" date="2020" name="ISME J.">
        <title>Uncovering the hidden diversity of litter-decomposition mechanisms in mushroom-forming fungi.</title>
        <authorList>
            <person name="Floudas D."/>
            <person name="Bentzer J."/>
            <person name="Ahren D."/>
            <person name="Johansson T."/>
            <person name="Persson P."/>
            <person name="Tunlid A."/>
        </authorList>
    </citation>
    <scope>NUCLEOTIDE SEQUENCE [LARGE SCALE GENOMIC DNA]</scope>
    <source>
        <strain evidence="15 16">CBS 175.51</strain>
    </source>
</reference>
<keyword evidence="6" id="KW-0812">Transmembrane</keyword>
<dbReference type="GO" id="GO:0004497">
    <property type="term" value="F:monooxygenase activity"/>
    <property type="evidence" value="ECO:0007669"/>
    <property type="project" value="UniProtKB-KW"/>
</dbReference>
<dbReference type="CDD" id="cd11069">
    <property type="entry name" value="CYP_FUM15-like"/>
    <property type="match status" value="1"/>
</dbReference>
<keyword evidence="8" id="KW-1133">Transmembrane helix</keyword>
<keyword evidence="7 13" id="KW-0479">Metal-binding</keyword>
<dbReference type="Pfam" id="PF00067">
    <property type="entry name" value="p450"/>
    <property type="match status" value="2"/>
</dbReference>